<keyword evidence="2" id="KW-1185">Reference proteome</keyword>
<dbReference type="EMBL" id="JADBJN010000003">
    <property type="protein sequence ID" value="KAG5673198.1"/>
    <property type="molecule type" value="Genomic_DNA"/>
</dbReference>
<dbReference type="AlphaFoldDB" id="A0A9J6BV96"/>
<name>A0A9J6BV96_POLVA</name>
<evidence type="ECO:0000313" key="1">
    <source>
        <dbReference type="EMBL" id="KAG5673198.1"/>
    </source>
</evidence>
<evidence type="ECO:0000313" key="2">
    <source>
        <dbReference type="Proteomes" id="UP001107558"/>
    </source>
</evidence>
<evidence type="ECO:0008006" key="3">
    <source>
        <dbReference type="Google" id="ProtNLM"/>
    </source>
</evidence>
<reference evidence="1" key="1">
    <citation type="submission" date="2021-03" db="EMBL/GenBank/DDBJ databases">
        <title>Chromosome level genome of the anhydrobiotic midge Polypedilum vanderplanki.</title>
        <authorList>
            <person name="Yoshida Y."/>
            <person name="Kikawada T."/>
            <person name="Gusev O."/>
        </authorList>
    </citation>
    <scope>NUCLEOTIDE SEQUENCE</scope>
    <source>
        <strain evidence="1">NIAS01</strain>
        <tissue evidence="1">Whole body or cell culture</tissue>
    </source>
</reference>
<sequence length="295" mass="34323">MKATLNTNNIRFYTHQLRDEQVSKYVLYGLPKIDTNEIRNKLKEHDLQPTKIVEMTIRNKKNNDHCLYMIAFLKKDRVTLSDLNNVRVISYIRVNWDHYRNTRNGPTQCTNCLRFGHGANNCAMETRCLRCGENHKSKECPHIVNMNDDRPKIPIEKLCCALCKGNHTASYQKCPKRIEIINNRKKNNVNKPKQNGIKSFQHAPQLDNFNFPQLNNVNKNVNNKQAWINFNESNASSTPSDLNETVIEKQQLLNSEELFEIFLEMTNSLSSAKTRLEQIQMLSKIALKYSNPNLK</sequence>
<proteinExistence type="predicted"/>
<protein>
    <recommendedName>
        <fullName evidence="3">Pre-C2HC domain-containing protein</fullName>
    </recommendedName>
</protein>
<comment type="caution">
    <text evidence="1">The sequence shown here is derived from an EMBL/GenBank/DDBJ whole genome shotgun (WGS) entry which is preliminary data.</text>
</comment>
<organism evidence="1 2">
    <name type="scientific">Polypedilum vanderplanki</name>
    <name type="common">Sleeping chironomid midge</name>
    <dbReference type="NCBI Taxonomy" id="319348"/>
    <lineage>
        <taxon>Eukaryota</taxon>
        <taxon>Metazoa</taxon>
        <taxon>Ecdysozoa</taxon>
        <taxon>Arthropoda</taxon>
        <taxon>Hexapoda</taxon>
        <taxon>Insecta</taxon>
        <taxon>Pterygota</taxon>
        <taxon>Neoptera</taxon>
        <taxon>Endopterygota</taxon>
        <taxon>Diptera</taxon>
        <taxon>Nematocera</taxon>
        <taxon>Chironomoidea</taxon>
        <taxon>Chironomidae</taxon>
        <taxon>Chironominae</taxon>
        <taxon>Polypedilum</taxon>
        <taxon>Polypedilum</taxon>
    </lineage>
</organism>
<gene>
    <name evidence="1" type="ORF">PVAND_003265</name>
</gene>
<dbReference type="OrthoDB" id="7764883at2759"/>
<dbReference type="Proteomes" id="UP001107558">
    <property type="component" value="Chromosome 3"/>
</dbReference>
<accession>A0A9J6BV96</accession>